<gene>
    <name evidence="1" type="ORF">LCGC14_2701510</name>
</gene>
<dbReference type="AlphaFoldDB" id="A0A0F8ZFR2"/>
<proteinExistence type="predicted"/>
<accession>A0A0F8ZFR2</accession>
<evidence type="ECO:0000313" key="1">
    <source>
        <dbReference type="EMBL" id="KKK92583.1"/>
    </source>
</evidence>
<sequence>MKYKILFSEKGVRMAPIFESDLSHEDMKKKLRYHICGQCSGPLNIAWSAERSCYILRCQDLNHNTITDRHKKTSDQLEGEKIFKEVHGMNT</sequence>
<protein>
    <submittedName>
        <fullName evidence="1">Uncharacterized protein</fullName>
    </submittedName>
</protein>
<comment type="caution">
    <text evidence="1">The sequence shown here is derived from an EMBL/GenBank/DDBJ whole genome shotgun (WGS) entry which is preliminary data.</text>
</comment>
<name>A0A0F8ZFR2_9ZZZZ</name>
<dbReference type="EMBL" id="LAZR01048150">
    <property type="protein sequence ID" value="KKK92583.1"/>
    <property type="molecule type" value="Genomic_DNA"/>
</dbReference>
<reference evidence="1" key="1">
    <citation type="journal article" date="2015" name="Nature">
        <title>Complex archaea that bridge the gap between prokaryotes and eukaryotes.</title>
        <authorList>
            <person name="Spang A."/>
            <person name="Saw J.H."/>
            <person name="Jorgensen S.L."/>
            <person name="Zaremba-Niedzwiedzka K."/>
            <person name="Martijn J."/>
            <person name="Lind A.E."/>
            <person name="van Eijk R."/>
            <person name="Schleper C."/>
            <person name="Guy L."/>
            <person name="Ettema T.J."/>
        </authorList>
    </citation>
    <scope>NUCLEOTIDE SEQUENCE</scope>
</reference>
<organism evidence="1">
    <name type="scientific">marine sediment metagenome</name>
    <dbReference type="NCBI Taxonomy" id="412755"/>
    <lineage>
        <taxon>unclassified sequences</taxon>
        <taxon>metagenomes</taxon>
        <taxon>ecological metagenomes</taxon>
    </lineage>
</organism>
<feature type="non-terminal residue" evidence="1">
    <location>
        <position position="91"/>
    </location>
</feature>